<dbReference type="OrthoDB" id="3035290at2"/>
<dbReference type="AlphaFoldDB" id="A0A3M0CWF4"/>
<comment type="caution">
    <text evidence="2">The sequence shown here is derived from an EMBL/GenBank/DDBJ whole genome shotgun (WGS) entry which is preliminary data.</text>
</comment>
<gene>
    <name evidence="2" type="ORF">BXY39_2179</name>
</gene>
<dbReference type="Pfam" id="PF15611">
    <property type="entry name" value="EH_Signature"/>
    <property type="match status" value="1"/>
</dbReference>
<dbReference type="InterPro" id="IPR028943">
    <property type="entry name" value="ZorC_EH_Signature_dom"/>
</dbReference>
<evidence type="ECO:0000259" key="1">
    <source>
        <dbReference type="Pfam" id="PF15611"/>
    </source>
</evidence>
<feature type="domain" description="Zorya protein ZorC EH" evidence="1">
    <location>
        <begin position="93"/>
        <end position="445"/>
    </location>
</feature>
<dbReference type="RefSeq" id="WP_121938827.1">
    <property type="nucleotide sequence ID" value="NZ_REFR01000011.1"/>
</dbReference>
<sequence>MMPPNGLNVVIDRLKTVGAALSRFDLQTCAVKDAVADLGTVIAEGGTPQPEDLEARATRLIAAFKTDKGFSVLSRPDIRNAFSALFNGTPNPAEISGLTDDLIERARVLLSASIVRAMVSTYLQNFSHRSPAIQSLRSALADIPERYRPHGLDPLFDSRFFAQDGPERAARMLRESHISPQDRLRELGLNSVFQSSPFTGAVFESYCRDISITGGRAELALDRLLNWAWVDGQEAFPRQRPALAGALFAPYTDVPADPSIKRKLLDFVLKAWGDPRFRSARGAWHFIDPVIINTVQRWLTEASVDQFLDIVDQDAQEHMWQYRRVFWTAYLRKGYISGAWVVFGRDGVSRAHKSFTETNDKSFKNHARFHPRSQPQDRRQSVLLMDFGSLVVAEWSHNGSLRVWRKSDQAAPELYKPEYQASLLRQAQWQKPHQGADRYRWQQWAANLIREETGIRLTQIEYTLGQYK</sequence>
<keyword evidence="3" id="KW-1185">Reference proteome</keyword>
<evidence type="ECO:0000313" key="3">
    <source>
        <dbReference type="Proteomes" id="UP000271227"/>
    </source>
</evidence>
<dbReference type="InParanoid" id="A0A3M0CWF4"/>
<name>A0A3M0CWF4_9PROT</name>
<proteinExistence type="predicted"/>
<dbReference type="Proteomes" id="UP000271227">
    <property type="component" value="Unassembled WGS sequence"/>
</dbReference>
<organism evidence="2 3">
    <name type="scientific">Eilatimonas milleporae</name>
    <dbReference type="NCBI Taxonomy" id="911205"/>
    <lineage>
        <taxon>Bacteria</taxon>
        <taxon>Pseudomonadati</taxon>
        <taxon>Pseudomonadota</taxon>
        <taxon>Alphaproteobacteria</taxon>
        <taxon>Kordiimonadales</taxon>
        <taxon>Kordiimonadaceae</taxon>
        <taxon>Eilatimonas</taxon>
    </lineage>
</organism>
<reference evidence="2 3" key="1">
    <citation type="submission" date="2018-10" db="EMBL/GenBank/DDBJ databases">
        <title>Genomic Encyclopedia of Archaeal and Bacterial Type Strains, Phase II (KMG-II): from individual species to whole genera.</title>
        <authorList>
            <person name="Goeker M."/>
        </authorList>
    </citation>
    <scope>NUCLEOTIDE SEQUENCE [LARGE SCALE GENOMIC DNA]</scope>
    <source>
        <strain evidence="2 3">DSM 25217</strain>
    </source>
</reference>
<evidence type="ECO:0000313" key="2">
    <source>
        <dbReference type="EMBL" id="RMB08083.1"/>
    </source>
</evidence>
<accession>A0A3M0CWF4</accession>
<dbReference type="EMBL" id="REFR01000011">
    <property type="protein sequence ID" value="RMB08083.1"/>
    <property type="molecule type" value="Genomic_DNA"/>
</dbReference>
<protein>
    <submittedName>
        <fullName evidence="2">EH signature protein</fullName>
    </submittedName>
</protein>